<feature type="transmembrane region" description="Helical" evidence="5">
    <location>
        <begin position="179"/>
        <end position="196"/>
    </location>
</feature>
<dbReference type="InterPro" id="IPR008217">
    <property type="entry name" value="Ccc1_fam"/>
</dbReference>
<dbReference type="RefSeq" id="WP_163299561.1">
    <property type="nucleotide sequence ID" value="NZ_JAAGRR010000163.1"/>
</dbReference>
<dbReference type="GO" id="GO:0030026">
    <property type="term" value="P:intracellular manganese ion homeostasis"/>
    <property type="evidence" value="ECO:0007669"/>
    <property type="project" value="InterPro"/>
</dbReference>
<keyword evidence="7" id="KW-1185">Reference proteome</keyword>
<evidence type="ECO:0000256" key="5">
    <source>
        <dbReference type="SAM" id="Phobius"/>
    </source>
</evidence>
<keyword evidence="2 5" id="KW-0812">Transmembrane</keyword>
<gene>
    <name evidence="6" type="ORF">G3N55_11175</name>
</gene>
<comment type="subcellular location">
    <subcellularLocation>
        <location evidence="1">Endomembrane system</location>
        <topology evidence="1">Multi-pass membrane protein</topology>
    </subcellularLocation>
</comment>
<dbReference type="Pfam" id="PF01988">
    <property type="entry name" value="VIT1"/>
    <property type="match status" value="1"/>
</dbReference>
<evidence type="ECO:0000313" key="6">
    <source>
        <dbReference type="EMBL" id="NDY43399.1"/>
    </source>
</evidence>
<feature type="transmembrane region" description="Helical" evidence="5">
    <location>
        <begin position="144"/>
        <end position="167"/>
    </location>
</feature>
<evidence type="ECO:0000256" key="1">
    <source>
        <dbReference type="ARBA" id="ARBA00004127"/>
    </source>
</evidence>
<comment type="caution">
    <text evidence="6">The sequence shown here is derived from an EMBL/GenBank/DDBJ whole genome shotgun (WGS) entry which is preliminary data.</text>
</comment>
<keyword evidence="3 5" id="KW-1133">Transmembrane helix</keyword>
<evidence type="ECO:0000256" key="4">
    <source>
        <dbReference type="ARBA" id="ARBA00023136"/>
    </source>
</evidence>
<reference evidence="6 7" key="1">
    <citation type="submission" date="2020-02" db="EMBL/GenBank/DDBJ databases">
        <title>Comparative genomics of sulfur disproportionating microorganisms.</title>
        <authorList>
            <person name="Ward L.M."/>
            <person name="Bertran E."/>
            <person name="Johnston D.T."/>
        </authorList>
    </citation>
    <scope>NUCLEOTIDE SEQUENCE [LARGE SCALE GENOMIC DNA]</scope>
    <source>
        <strain evidence="6 7">DSM 100025</strain>
    </source>
</reference>
<keyword evidence="4 5" id="KW-0472">Membrane</keyword>
<dbReference type="Proteomes" id="UP000469346">
    <property type="component" value="Unassembled WGS sequence"/>
</dbReference>
<evidence type="ECO:0000256" key="2">
    <source>
        <dbReference type="ARBA" id="ARBA00022692"/>
    </source>
</evidence>
<sequence length="197" mass="21302">MAPLALRRAVEELRRYDKMVGIWKIARRYFVNNAFDGLLTATGLVLGSWLAQVHDPAVILRTGFSTALAIGVSGFWGAYMTEAAERRDDLARLGRQTLTDLTDSRLGRAVAVASRIIAVVDGLSPFLAAALVLVPFFFTPWAPSIHWIYGISLATAFTALFVLGVFLGCISGRGRIRSGLLMLVAGLLSAALSYLIS</sequence>
<dbReference type="GO" id="GO:0005384">
    <property type="term" value="F:manganese ion transmembrane transporter activity"/>
    <property type="evidence" value="ECO:0007669"/>
    <property type="project" value="InterPro"/>
</dbReference>
<dbReference type="EMBL" id="JAAGRR010000163">
    <property type="protein sequence ID" value="NDY43399.1"/>
    <property type="molecule type" value="Genomic_DNA"/>
</dbReference>
<proteinExistence type="predicted"/>
<accession>A0A6N9TQE2</accession>
<evidence type="ECO:0000256" key="3">
    <source>
        <dbReference type="ARBA" id="ARBA00022989"/>
    </source>
</evidence>
<feature type="transmembrane region" description="Helical" evidence="5">
    <location>
        <begin position="29"/>
        <end position="51"/>
    </location>
</feature>
<feature type="transmembrane region" description="Helical" evidence="5">
    <location>
        <begin position="116"/>
        <end position="138"/>
    </location>
</feature>
<organism evidence="6 7">
    <name type="scientific">Dissulfurirhabdus thermomarina</name>
    <dbReference type="NCBI Taxonomy" id="1765737"/>
    <lineage>
        <taxon>Bacteria</taxon>
        <taxon>Deltaproteobacteria</taxon>
        <taxon>Dissulfurirhabdaceae</taxon>
        <taxon>Dissulfurirhabdus</taxon>
    </lineage>
</organism>
<feature type="transmembrane region" description="Helical" evidence="5">
    <location>
        <begin position="57"/>
        <end position="79"/>
    </location>
</feature>
<evidence type="ECO:0008006" key="8">
    <source>
        <dbReference type="Google" id="ProtNLM"/>
    </source>
</evidence>
<dbReference type="GO" id="GO:0012505">
    <property type="term" value="C:endomembrane system"/>
    <property type="evidence" value="ECO:0007669"/>
    <property type="project" value="UniProtKB-SubCell"/>
</dbReference>
<dbReference type="AlphaFoldDB" id="A0A6N9TQE2"/>
<evidence type="ECO:0000313" key="7">
    <source>
        <dbReference type="Proteomes" id="UP000469346"/>
    </source>
</evidence>
<name>A0A6N9TQE2_DISTH</name>
<protein>
    <recommendedName>
        <fullName evidence="8">VIT family protein</fullName>
    </recommendedName>
</protein>